<sequence length="364" mass="40291">MSTTVIPFGDPKAIKRWSADLAVDVRKKSYFEQRFIGTSENAVIQRKTELESDSGDTIKFDLSVHLRGKPTYGDNRVEGKEENLRFYQDEVKIDQVRHSVSAGGRMSRKRTVHNIRRIARDRLGDYFYKFTDELLFIYLSGARGINLDFIETPDYMGFAGNPLEAPDADHLLYGGAGTSKASLTATDIMAPLVIEKAVEKAAMMQAENPETANMVPVSIDGDDHYVTVMSEYQATDMRTAAGGTWIDFQKAAAAAEGRNNPIFKGGLGMINNVVLHKHRNCIRFNDYGAGANVEAARALFMGRQAGVIAYGTANGLRFDWKETTKDYENEPAIAAGFIAGMKKSRFNNKDFGVISIDTAAKKHS</sequence>
<accession>A0A1B4G150</accession>
<dbReference type="NCBIfam" id="TIGR04387">
    <property type="entry name" value="capsid_maj_N4"/>
    <property type="match status" value="1"/>
</dbReference>
<name>A0A1B4G150_9BURK</name>
<gene>
    <name evidence="1" type="ORF">WS71_20305</name>
</gene>
<evidence type="ECO:0000313" key="1">
    <source>
        <dbReference type="EMBL" id="AOJ09655.1"/>
    </source>
</evidence>
<evidence type="ECO:0000313" key="2">
    <source>
        <dbReference type="Proteomes" id="UP000067711"/>
    </source>
</evidence>
<protein>
    <submittedName>
        <fullName evidence="1">N4-gp56 family major capsid protein</fullName>
    </submittedName>
</protein>
<dbReference type="InterPro" id="IPR025267">
    <property type="entry name" value="ORF017-like"/>
</dbReference>
<dbReference type="AlphaFoldDB" id="A0A1B4G150"/>
<dbReference type="Pfam" id="PF13252">
    <property type="entry name" value="Phage_capsid_3"/>
    <property type="match status" value="1"/>
</dbReference>
<dbReference type="RefSeq" id="WP_066491654.1">
    <property type="nucleotide sequence ID" value="NZ_CP013389.1"/>
</dbReference>
<reference evidence="1 2" key="1">
    <citation type="submission" date="2015-12" db="EMBL/GenBank/DDBJ databases">
        <title>Diversity of Burkholderia near neighbor genomes.</title>
        <authorList>
            <person name="Sahl J."/>
            <person name="Wagner D."/>
            <person name="Keim P."/>
        </authorList>
    </citation>
    <scope>NUCLEOTIDE SEQUENCE [LARGE SCALE GENOMIC DNA]</scope>
    <source>
        <strain evidence="1 2">BDU8</strain>
    </source>
</reference>
<proteinExistence type="predicted"/>
<dbReference type="Proteomes" id="UP000067711">
    <property type="component" value="Chromosome 1"/>
</dbReference>
<dbReference type="EMBL" id="CP013389">
    <property type="protein sequence ID" value="AOJ09655.1"/>
    <property type="molecule type" value="Genomic_DNA"/>
</dbReference>
<organism evidence="1 2">
    <name type="scientific">Burkholderia mayonis</name>
    <dbReference type="NCBI Taxonomy" id="1385591"/>
    <lineage>
        <taxon>Bacteria</taxon>
        <taxon>Pseudomonadati</taxon>
        <taxon>Pseudomonadota</taxon>
        <taxon>Betaproteobacteria</taxon>
        <taxon>Burkholderiales</taxon>
        <taxon>Burkholderiaceae</taxon>
        <taxon>Burkholderia</taxon>
        <taxon>pseudomallei group</taxon>
    </lineage>
</organism>